<sequence length="123" mass="13720">MTAVNALAQHWTVQSDQGSDPSIRYDRSWASDTTDTRQHREKNNNSPTRDRQTYAAGQGCEGAAHSPVRPSRSACARVGDVQKFLQSQQKPLQFRLPFQYEKARSCETRQAGSGPDQPQRTAA</sequence>
<evidence type="ECO:0000256" key="1">
    <source>
        <dbReference type="SAM" id="MobiDB-lite"/>
    </source>
</evidence>
<evidence type="ECO:0000313" key="3">
    <source>
        <dbReference type="Proteomes" id="UP000299102"/>
    </source>
</evidence>
<feature type="region of interest" description="Disordered" evidence="1">
    <location>
        <begin position="104"/>
        <end position="123"/>
    </location>
</feature>
<organism evidence="2 3">
    <name type="scientific">Eumeta variegata</name>
    <name type="common">Bagworm moth</name>
    <name type="synonym">Eumeta japonica</name>
    <dbReference type="NCBI Taxonomy" id="151549"/>
    <lineage>
        <taxon>Eukaryota</taxon>
        <taxon>Metazoa</taxon>
        <taxon>Ecdysozoa</taxon>
        <taxon>Arthropoda</taxon>
        <taxon>Hexapoda</taxon>
        <taxon>Insecta</taxon>
        <taxon>Pterygota</taxon>
        <taxon>Neoptera</taxon>
        <taxon>Endopterygota</taxon>
        <taxon>Lepidoptera</taxon>
        <taxon>Glossata</taxon>
        <taxon>Ditrysia</taxon>
        <taxon>Tineoidea</taxon>
        <taxon>Psychidae</taxon>
        <taxon>Oiketicinae</taxon>
        <taxon>Eumeta</taxon>
    </lineage>
</organism>
<evidence type="ECO:0000313" key="2">
    <source>
        <dbReference type="EMBL" id="GBP76574.1"/>
    </source>
</evidence>
<dbReference type="Proteomes" id="UP000299102">
    <property type="component" value="Unassembled WGS sequence"/>
</dbReference>
<feature type="compositionally biased region" description="Polar residues" evidence="1">
    <location>
        <begin position="108"/>
        <end position="123"/>
    </location>
</feature>
<name>A0A4C1YNV3_EUMVA</name>
<feature type="region of interest" description="Disordered" evidence="1">
    <location>
        <begin position="1"/>
        <end position="71"/>
    </location>
</feature>
<keyword evidence="3" id="KW-1185">Reference proteome</keyword>
<protein>
    <submittedName>
        <fullName evidence="2">Uncharacterized protein</fullName>
    </submittedName>
</protein>
<gene>
    <name evidence="2" type="ORF">EVAR_58090_1</name>
</gene>
<comment type="caution">
    <text evidence="2">The sequence shown here is derived from an EMBL/GenBank/DDBJ whole genome shotgun (WGS) entry which is preliminary data.</text>
</comment>
<accession>A0A4C1YNV3</accession>
<reference evidence="2 3" key="1">
    <citation type="journal article" date="2019" name="Commun. Biol.">
        <title>The bagworm genome reveals a unique fibroin gene that provides high tensile strength.</title>
        <authorList>
            <person name="Kono N."/>
            <person name="Nakamura H."/>
            <person name="Ohtoshi R."/>
            <person name="Tomita M."/>
            <person name="Numata K."/>
            <person name="Arakawa K."/>
        </authorList>
    </citation>
    <scope>NUCLEOTIDE SEQUENCE [LARGE SCALE GENOMIC DNA]</scope>
</reference>
<feature type="compositionally biased region" description="Polar residues" evidence="1">
    <location>
        <begin position="11"/>
        <end position="20"/>
    </location>
</feature>
<feature type="compositionally biased region" description="Basic and acidic residues" evidence="1">
    <location>
        <begin position="23"/>
        <end position="52"/>
    </location>
</feature>
<dbReference type="EMBL" id="BGZK01001294">
    <property type="protein sequence ID" value="GBP76574.1"/>
    <property type="molecule type" value="Genomic_DNA"/>
</dbReference>
<proteinExistence type="predicted"/>
<dbReference type="AlphaFoldDB" id="A0A4C1YNV3"/>